<organism evidence="3 4">
    <name type="scientific">Saccharopolyspora taberi</name>
    <dbReference type="NCBI Taxonomy" id="60895"/>
    <lineage>
        <taxon>Bacteria</taxon>
        <taxon>Bacillati</taxon>
        <taxon>Actinomycetota</taxon>
        <taxon>Actinomycetes</taxon>
        <taxon>Pseudonocardiales</taxon>
        <taxon>Pseudonocardiaceae</taxon>
        <taxon>Saccharopolyspora</taxon>
    </lineage>
</organism>
<gene>
    <name evidence="3" type="ORF">GCM10010470_08870</name>
</gene>
<reference evidence="3 4" key="1">
    <citation type="journal article" date="2019" name="Int. J. Syst. Evol. Microbiol.">
        <title>The Global Catalogue of Microorganisms (GCM) 10K type strain sequencing project: providing services to taxonomists for standard genome sequencing and annotation.</title>
        <authorList>
            <consortium name="The Broad Institute Genomics Platform"/>
            <consortium name="The Broad Institute Genome Sequencing Center for Infectious Disease"/>
            <person name="Wu L."/>
            <person name="Ma J."/>
        </authorList>
    </citation>
    <scope>NUCLEOTIDE SEQUENCE [LARGE SCALE GENOMIC DNA]</scope>
    <source>
        <strain evidence="3 4">JCM 9383</strain>
    </source>
</reference>
<feature type="chain" id="PRO_5045272194" description="Secreted protein" evidence="2">
    <location>
        <begin position="22"/>
        <end position="244"/>
    </location>
</feature>
<keyword evidence="2" id="KW-0732">Signal</keyword>
<evidence type="ECO:0000313" key="4">
    <source>
        <dbReference type="Proteomes" id="UP001500979"/>
    </source>
</evidence>
<keyword evidence="1" id="KW-1133">Transmembrane helix</keyword>
<keyword evidence="4" id="KW-1185">Reference proteome</keyword>
<evidence type="ECO:0000256" key="2">
    <source>
        <dbReference type="SAM" id="SignalP"/>
    </source>
</evidence>
<evidence type="ECO:0000313" key="3">
    <source>
        <dbReference type="EMBL" id="GAA2777920.1"/>
    </source>
</evidence>
<keyword evidence="1" id="KW-0812">Transmembrane</keyword>
<name>A0ABN3V593_9PSEU</name>
<feature type="transmembrane region" description="Helical" evidence="1">
    <location>
        <begin position="219"/>
        <end position="238"/>
    </location>
</feature>
<feature type="signal peptide" evidence="2">
    <location>
        <begin position="1"/>
        <end position="21"/>
    </location>
</feature>
<dbReference type="Proteomes" id="UP001500979">
    <property type="component" value="Unassembled WGS sequence"/>
</dbReference>
<evidence type="ECO:0008006" key="5">
    <source>
        <dbReference type="Google" id="ProtNLM"/>
    </source>
</evidence>
<sequence>MFHSVIVAFGAILAGAYPAAATPSEPPSAEDFAAIGEQLRSETTVDRLAGTVFPHSPEVAPEVAKRNARVDAGTLIPVYVPTADFVAGRSGAPTRLAYVAAPATTGNGSIATVWLHRDGGSWSVYNVASGDLESRYAAEAGGGQLLHEPQVGAWYSVNGDRVTVLDGASIGVAEGTAMTVAEYRAALHDRYGDKLPGSDYARSGAAGGYGGHSWSLPPVLPAAAVVLALGGAIALPLIRRSTRR</sequence>
<proteinExistence type="predicted"/>
<keyword evidence="1" id="KW-0472">Membrane</keyword>
<evidence type="ECO:0000256" key="1">
    <source>
        <dbReference type="SAM" id="Phobius"/>
    </source>
</evidence>
<accession>A0ABN3V593</accession>
<protein>
    <recommendedName>
        <fullName evidence="5">Secreted protein</fullName>
    </recommendedName>
</protein>
<comment type="caution">
    <text evidence="3">The sequence shown here is derived from an EMBL/GenBank/DDBJ whole genome shotgun (WGS) entry which is preliminary data.</text>
</comment>
<dbReference type="EMBL" id="BAAAUX010000004">
    <property type="protein sequence ID" value="GAA2777920.1"/>
    <property type="molecule type" value="Genomic_DNA"/>
</dbReference>